<accession>W9BDB8</accession>
<dbReference type="AlphaFoldDB" id="W9BDB8"/>
<reference evidence="1" key="2">
    <citation type="submission" date="2014-03" db="EMBL/GenBank/DDBJ databases">
        <authorList>
            <person name="Urmite Genomes"/>
        </authorList>
    </citation>
    <scope>NUCLEOTIDE SEQUENCE</scope>
    <source>
        <strain evidence="1">S1</strain>
    </source>
</reference>
<organism evidence="1 2">
    <name type="scientific">Oceanobacillus picturae</name>
    <dbReference type="NCBI Taxonomy" id="171693"/>
    <lineage>
        <taxon>Bacteria</taxon>
        <taxon>Bacillati</taxon>
        <taxon>Bacillota</taxon>
        <taxon>Bacilli</taxon>
        <taxon>Bacillales</taxon>
        <taxon>Bacillaceae</taxon>
        <taxon>Oceanobacillus</taxon>
    </lineage>
</organism>
<dbReference type="EMBL" id="CCAX010000002">
    <property type="protein sequence ID" value="CDO04295.1"/>
    <property type="molecule type" value="Genomic_DNA"/>
</dbReference>
<evidence type="ECO:0000313" key="2">
    <source>
        <dbReference type="Proteomes" id="UP000028863"/>
    </source>
</evidence>
<keyword evidence="2" id="KW-1185">Reference proteome</keyword>
<dbReference type="RefSeq" id="WP_036577308.1">
    <property type="nucleotide sequence ID" value="NZ_CABLBW010000002.1"/>
</dbReference>
<reference evidence="1" key="1">
    <citation type="submission" date="2014-03" db="EMBL/GenBank/DDBJ databases">
        <title>Draft genome sequencing of Oceanobacillus picturae strain S1 isolated from human gut.</title>
        <authorList>
            <person name="Croce O."/>
            <person name="Lagier J.C."/>
            <person name="Raoult D."/>
        </authorList>
    </citation>
    <scope>NUCLEOTIDE SEQUENCE [LARGE SCALE GENOMIC DNA]</scope>
    <source>
        <strain evidence="1">S1</strain>
    </source>
</reference>
<dbReference type="STRING" id="171693.BN988_02849"/>
<protein>
    <submittedName>
        <fullName evidence="1">Uncharacterized protein</fullName>
    </submittedName>
</protein>
<proteinExistence type="predicted"/>
<dbReference type="Proteomes" id="UP000028863">
    <property type="component" value="Unassembled WGS sequence"/>
</dbReference>
<sequence>MVDYNNYCSVLFFFENEEGKGIIMNYERSQSVDDNTLTEEAKNNAKDMIKKKLNGANELVAIAIARSEMQHKDIMNKAKNGFR</sequence>
<gene>
    <name evidence="1" type="ORF">BN988_02849</name>
</gene>
<comment type="caution">
    <text evidence="1">The sequence shown here is derived from an EMBL/GenBank/DDBJ whole genome shotgun (WGS) entry which is preliminary data.</text>
</comment>
<name>W9BDB8_9BACI</name>
<evidence type="ECO:0000313" key="1">
    <source>
        <dbReference type="EMBL" id="CDO04295.1"/>
    </source>
</evidence>